<keyword evidence="2" id="KW-1185">Reference proteome</keyword>
<comment type="caution">
    <text evidence="1">The sequence shown here is derived from an EMBL/GenBank/DDBJ whole genome shotgun (WGS) entry which is preliminary data.</text>
</comment>
<proteinExistence type="predicted"/>
<dbReference type="EMBL" id="JAGFBR010000016">
    <property type="protein sequence ID" value="KAH0453794.1"/>
    <property type="molecule type" value="Genomic_DNA"/>
</dbReference>
<organism evidence="1 2">
    <name type="scientific">Dendrobium chrysotoxum</name>
    <name type="common">Orchid</name>
    <dbReference type="NCBI Taxonomy" id="161865"/>
    <lineage>
        <taxon>Eukaryota</taxon>
        <taxon>Viridiplantae</taxon>
        <taxon>Streptophyta</taxon>
        <taxon>Embryophyta</taxon>
        <taxon>Tracheophyta</taxon>
        <taxon>Spermatophyta</taxon>
        <taxon>Magnoliopsida</taxon>
        <taxon>Liliopsida</taxon>
        <taxon>Asparagales</taxon>
        <taxon>Orchidaceae</taxon>
        <taxon>Epidendroideae</taxon>
        <taxon>Malaxideae</taxon>
        <taxon>Dendrobiinae</taxon>
        <taxon>Dendrobium</taxon>
    </lineage>
</organism>
<protein>
    <submittedName>
        <fullName evidence="1">Uncharacterized protein</fullName>
    </submittedName>
</protein>
<name>A0AAV7FVZ7_DENCH</name>
<evidence type="ECO:0000313" key="2">
    <source>
        <dbReference type="Proteomes" id="UP000775213"/>
    </source>
</evidence>
<reference evidence="1 2" key="1">
    <citation type="journal article" date="2021" name="Hortic Res">
        <title>Chromosome-scale assembly of the Dendrobium chrysotoxum genome enhances the understanding of orchid evolution.</title>
        <authorList>
            <person name="Zhang Y."/>
            <person name="Zhang G.Q."/>
            <person name="Zhang D."/>
            <person name="Liu X.D."/>
            <person name="Xu X.Y."/>
            <person name="Sun W.H."/>
            <person name="Yu X."/>
            <person name="Zhu X."/>
            <person name="Wang Z.W."/>
            <person name="Zhao X."/>
            <person name="Zhong W.Y."/>
            <person name="Chen H."/>
            <person name="Yin W.L."/>
            <person name="Huang T."/>
            <person name="Niu S.C."/>
            <person name="Liu Z.J."/>
        </authorList>
    </citation>
    <scope>NUCLEOTIDE SEQUENCE [LARGE SCALE GENOMIC DNA]</scope>
    <source>
        <strain evidence="1">Lindl</strain>
    </source>
</reference>
<accession>A0AAV7FVZ7</accession>
<dbReference type="Proteomes" id="UP000775213">
    <property type="component" value="Unassembled WGS sequence"/>
</dbReference>
<gene>
    <name evidence="1" type="ORF">IEQ34_018118</name>
</gene>
<sequence length="70" mass="7577">MISFLKFSGSRNVNRSRPASPCGIIECPVECDLEILLDRLGPFALTLLAILASSRISSFLSFISSTVITT</sequence>
<dbReference type="AlphaFoldDB" id="A0AAV7FVZ7"/>
<evidence type="ECO:0000313" key="1">
    <source>
        <dbReference type="EMBL" id="KAH0453794.1"/>
    </source>
</evidence>